<protein>
    <recommendedName>
        <fullName evidence="2">Heterokaryon incompatibility domain-containing protein</fullName>
    </recommendedName>
</protein>
<evidence type="ECO:0000259" key="2">
    <source>
        <dbReference type="Pfam" id="PF06985"/>
    </source>
</evidence>
<keyword evidence="1" id="KW-1133">Transmembrane helix</keyword>
<feature type="transmembrane region" description="Helical" evidence="1">
    <location>
        <begin position="804"/>
        <end position="823"/>
    </location>
</feature>
<feature type="transmembrane region" description="Helical" evidence="1">
    <location>
        <begin position="875"/>
        <end position="896"/>
    </location>
</feature>
<proteinExistence type="predicted"/>
<sequence>MDLVPTPFDSVAGYDETPLLDIIPYDFGRFSTFPHRNGFPSKSSITQEKCGDRLSVLLQSWMFFGVIAEYSGQPVDLNQWTGLAHNGISRRVVRFQPINTLIRNHDVAKKKRVTLLREVFKYLKTFQKNCHYENISSPFSEILLSVRFLLCALAQLSELDLKPTGLDPFVQRNLVKSGWCPSQVKQIEELNDDAVAYYLLRLRKETAADLSHQNCPDTHCTASNVGKDYNIRHTHKTRSGTGADTTCEPVYIDKYKIREIISQGKIPLVSVHTAPNQGIQLRVRVAKANDRFIAFSHVWADGLGNPHANALAKCELQRLDYLLRSLPHPSVRFSLGEIRGVYSLGPLSLDLARCAFTGRKKSRPRLFWLDTLCIPVGEDEISQDLKQKAINMMALIYSQASQVLILDSGLEKSRVGALSKTELLARINFSRWMGRCWTLQEGALSPYSYFQCADGAINVLDVFPSSLRKLSRRCHYTSLTLSDLRSSVRARWFSPRSSGTMSAHDLSITDMLEDTIYATLYCSIRNSMHISAHMTDSQILGGIVDKRAGHWTPHLVAIWNALARRSTTKNEDLPAILANLLGFHPYRVMQLPVEERLAAMLCSGDNLPLSLLYNTGPKLNQGLNSRNRWVPKFLSRSILKDEPVMEFDETRNLILNSGDIPGEQEPIVWEIDQGSSSVITDGSRYWNVKYIRPEDDTLDSHGYPITIVMKDRKGSEGACIKARRTEKTTFKAIYDCPCIIEPYHKSSSPSLDLQASKCLFLDRFQIAILTDAATLPQALPRVSRVAPSLMAPNTVQWALKLLRFWVIPMSIFYTIPICLRIYIAHDEPWSGLSNLGRVSLTFFAIQRIPSPLMPVPIAPILFLIDRWRRLKCLDIVYVVFDFVWILAGFVMISVLIQQWVQYQFEVQLANCKEDWEPEIKIPNQWVRFRKWAVAKKSQW</sequence>
<dbReference type="Pfam" id="PF06985">
    <property type="entry name" value="HET"/>
    <property type="match status" value="1"/>
</dbReference>
<gene>
    <name evidence="3" type="ORF">BCR34DRAFT_586079</name>
</gene>
<dbReference type="STRING" id="1231657.A0A1Y1ZV10"/>
<evidence type="ECO:0000313" key="3">
    <source>
        <dbReference type="EMBL" id="ORY14044.1"/>
    </source>
</evidence>
<feature type="domain" description="Heterokaryon incompatibility" evidence="2">
    <location>
        <begin position="359"/>
        <end position="410"/>
    </location>
</feature>
<dbReference type="PANTHER" id="PTHR39596:SF2">
    <property type="entry name" value="HET DOMAIN PROTEIN (AFU_ORTHOLOGUE AFUA_1G17550)-RELATED"/>
    <property type="match status" value="1"/>
</dbReference>
<keyword evidence="1" id="KW-0812">Transmembrane</keyword>
<reference evidence="3 4" key="1">
    <citation type="submission" date="2016-07" db="EMBL/GenBank/DDBJ databases">
        <title>Pervasive Adenine N6-methylation of Active Genes in Fungi.</title>
        <authorList>
            <consortium name="DOE Joint Genome Institute"/>
            <person name="Mondo S.J."/>
            <person name="Dannebaum R.O."/>
            <person name="Kuo R.C."/>
            <person name="Labutti K."/>
            <person name="Haridas S."/>
            <person name="Kuo A."/>
            <person name="Salamov A."/>
            <person name="Ahrendt S.R."/>
            <person name="Lipzen A."/>
            <person name="Sullivan W."/>
            <person name="Andreopoulos W.B."/>
            <person name="Clum A."/>
            <person name="Lindquist E."/>
            <person name="Daum C."/>
            <person name="Ramamoorthy G.K."/>
            <person name="Gryganskyi A."/>
            <person name="Culley D."/>
            <person name="Magnuson J.K."/>
            <person name="James T.Y."/>
            <person name="O'Malley M.A."/>
            <person name="Stajich J.E."/>
            <person name="Spatafora J.W."/>
            <person name="Visel A."/>
            <person name="Grigoriev I.V."/>
        </authorList>
    </citation>
    <scope>NUCLEOTIDE SEQUENCE [LARGE SCALE GENOMIC DNA]</scope>
    <source>
        <strain evidence="3 4">CBS 115471</strain>
    </source>
</reference>
<comment type="caution">
    <text evidence="3">The sequence shown here is derived from an EMBL/GenBank/DDBJ whole genome shotgun (WGS) entry which is preliminary data.</text>
</comment>
<accession>A0A1Y1ZV10</accession>
<organism evidence="3 4">
    <name type="scientific">Clohesyomyces aquaticus</name>
    <dbReference type="NCBI Taxonomy" id="1231657"/>
    <lineage>
        <taxon>Eukaryota</taxon>
        <taxon>Fungi</taxon>
        <taxon>Dikarya</taxon>
        <taxon>Ascomycota</taxon>
        <taxon>Pezizomycotina</taxon>
        <taxon>Dothideomycetes</taxon>
        <taxon>Pleosporomycetidae</taxon>
        <taxon>Pleosporales</taxon>
        <taxon>Lindgomycetaceae</taxon>
        <taxon>Clohesyomyces</taxon>
    </lineage>
</organism>
<dbReference type="PANTHER" id="PTHR39596">
    <property type="match status" value="1"/>
</dbReference>
<evidence type="ECO:0000256" key="1">
    <source>
        <dbReference type="SAM" id="Phobius"/>
    </source>
</evidence>
<name>A0A1Y1ZV10_9PLEO</name>
<dbReference type="InterPro" id="IPR010730">
    <property type="entry name" value="HET"/>
</dbReference>
<dbReference type="EMBL" id="MCFA01000036">
    <property type="protein sequence ID" value="ORY14044.1"/>
    <property type="molecule type" value="Genomic_DNA"/>
</dbReference>
<dbReference type="Proteomes" id="UP000193144">
    <property type="component" value="Unassembled WGS sequence"/>
</dbReference>
<evidence type="ECO:0000313" key="4">
    <source>
        <dbReference type="Proteomes" id="UP000193144"/>
    </source>
</evidence>
<keyword evidence="1" id="KW-0472">Membrane</keyword>
<dbReference type="AlphaFoldDB" id="A0A1Y1ZV10"/>
<dbReference type="OrthoDB" id="2426273at2759"/>
<keyword evidence="4" id="KW-1185">Reference proteome</keyword>